<keyword evidence="1" id="KW-0175">Coiled coil</keyword>
<gene>
    <name evidence="2" type="ORF">DFP72DRAFT_860096</name>
</gene>
<dbReference type="Proteomes" id="UP000521943">
    <property type="component" value="Unassembled WGS sequence"/>
</dbReference>
<sequence length="424" mass="47401">MTSKKDNQQPPRTVKQLEKLFNLDPARVKLLRRAVEKLCVEHLDLKYTATRGGNKEKLPVAVEKKNIPKKKISDTSLSGKKPGLKLDVAENLMEVISSRINSLEGALEKLESLVEGFKETVDGVSKLFENLSNGLEEYSLELNATVQNYHTRRKHSSDTLTTFDRCTSLWNTPEINKDVFQKPQILLTFEEISLKVYSYTASLSVHHLDLLDAAWAHLNPDMLQSLIMTEGENFNEIHEYWLQLPMNSAADYDEEELINITLVFAFTKLNTLSQSHLHYIDHTNHDITGTGSINDIIDTDTINIIIDLNLRSQIDVIMMTALPIVPQFRHLQNPAQLGSVQLLAVPILSGAAFDVLSAMLPAKAIGDVLGELLPLAKNIEPLAQSPSTSVQLLLTDKRKQVASSFPEHTLLKGAIPKGSDYYLS</sequence>
<dbReference type="EMBL" id="JACGCI010000173">
    <property type="protein sequence ID" value="KAF6742720.1"/>
    <property type="molecule type" value="Genomic_DNA"/>
</dbReference>
<accession>A0A8H6HA53</accession>
<evidence type="ECO:0000256" key="1">
    <source>
        <dbReference type="SAM" id="Coils"/>
    </source>
</evidence>
<name>A0A8H6HA53_9AGAR</name>
<keyword evidence="3" id="KW-1185">Reference proteome</keyword>
<evidence type="ECO:0000313" key="3">
    <source>
        <dbReference type="Proteomes" id="UP000521943"/>
    </source>
</evidence>
<proteinExistence type="predicted"/>
<organism evidence="2 3">
    <name type="scientific">Ephemerocybe angulata</name>
    <dbReference type="NCBI Taxonomy" id="980116"/>
    <lineage>
        <taxon>Eukaryota</taxon>
        <taxon>Fungi</taxon>
        <taxon>Dikarya</taxon>
        <taxon>Basidiomycota</taxon>
        <taxon>Agaricomycotina</taxon>
        <taxon>Agaricomycetes</taxon>
        <taxon>Agaricomycetidae</taxon>
        <taxon>Agaricales</taxon>
        <taxon>Agaricineae</taxon>
        <taxon>Psathyrellaceae</taxon>
        <taxon>Ephemerocybe</taxon>
    </lineage>
</organism>
<reference evidence="2 3" key="1">
    <citation type="submission" date="2020-07" db="EMBL/GenBank/DDBJ databases">
        <title>Comparative genomics of pyrophilous fungi reveals a link between fire events and developmental genes.</title>
        <authorList>
            <consortium name="DOE Joint Genome Institute"/>
            <person name="Steindorff A.S."/>
            <person name="Carver A."/>
            <person name="Calhoun S."/>
            <person name="Stillman K."/>
            <person name="Liu H."/>
            <person name="Lipzen A."/>
            <person name="Pangilinan J."/>
            <person name="Labutti K."/>
            <person name="Bruns T.D."/>
            <person name="Grigoriev I.V."/>
        </authorList>
    </citation>
    <scope>NUCLEOTIDE SEQUENCE [LARGE SCALE GENOMIC DNA]</scope>
    <source>
        <strain evidence="2 3">CBS 144469</strain>
    </source>
</reference>
<comment type="caution">
    <text evidence="2">The sequence shown here is derived from an EMBL/GenBank/DDBJ whole genome shotgun (WGS) entry which is preliminary data.</text>
</comment>
<feature type="coiled-coil region" evidence="1">
    <location>
        <begin position="93"/>
        <end position="120"/>
    </location>
</feature>
<dbReference type="AlphaFoldDB" id="A0A8H6HA53"/>
<evidence type="ECO:0000313" key="2">
    <source>
        <dbReference type="EMBL" id="KAF6742720.1"/>
    </source>
</evidence>
<protein>
    <submittedName>
        <fullName evidence="2">Uncharacterized protein</fullName>
    </submittedName>
</protein>